<dbReference type="GO" id="GO:0000793">
    <property type="term" value="C:condensed chromosome"/>
    <property type="evidence" value="ECO:0007669"/>
    <property type="project" value="TreeGrafter"/>
</dbReference>
<name>A0A9Q9C3Z1_ENCHE</name>
<reference evidence="1" key="1">
    <citation type="submission" date="2021-05" db="EMBL/GenBank/DDBJ databases">
        <title>Encephalitozoon hellem ATCC 50604 Complete Genome.</title>
        <authorList>
            <person name="Mascarenhas dos Santos A.C."/>
            <person name="Julian A.T."/>
            <person name="Pombert J.-F."/>
        </authorList>
    </citation>
    <scope>NUCLEOTIDE SEQUENCE</scope>
    <source>
        <strain evidence="1">ATCC 50604</strain>
    </source>
</reference>
<accession>A0A9Q9C3Z1</accession>
<evidence type="ECO:0000313" key="2">
    <source>
        <dbReference type="Proteomes" id="UP001059546"/>
    </source>
</evidence>
<dbReference type="SUPFAM" id="SSF48371">
    <property type="entry name" value="ARM repeat"/>
    <property type="match status" value="1"/>
</dbReference>
<proteinExistence type="predicted"/>
<dbReference type="InterPro" id="IPR016024">
    <property type="entry name" value="ARM-type_fold"/>
</dbReference>
<dbReference type="GO" id="GO:0000796">
    <property type="term" value="C:condensin complex"/>
    <property type="evidence" value="ECO:0007669"/>
    <property type="project" value="InterPro"/>
</dbReference>
<dbReference type="GO" id="GO:0007076">
    <property type="term" value="P:mitotic chromosome condensation"/>
    <property type="evidence" value="ECO:0007669"/>
    <property type="project" value="InterPro"/>
</dbReference>
<sequence>MSTVETYGFERMQLIFNEIQLCDTKKYSESLQEIVGILAGQDLFEEFCRIIDVVLACRKPSIPSRISNFLRSIFDDMAGMPKGADFVFRVLYYLIRLTESKVTRIRKNSLSILRLAMDIVQPKAIDEGVLEKISERLFDKEKTVRKEALRLLSDYQEMGLNPNVKVVNLFKDIVRYDPSDEVRILALSLISVNPSTYGCIVERCMDANGTIRRMFYEHCLPGVDLKSLPQSKRVLLMEKAVLEREFDAKGLLLDSILSAYKLPSELRAMNAAFYNRSSQKYLEVLLRAIFDRVGYEKELEYLLSSPSEEDTFLSRIELSYIEDIFGRDDLGLPDLESFVTAMYHSCLSVVESLDVPERGARIETMKNLFRIARFYDFFNETSRKYILSIVYKLLGKNSVEEVVEEAMQIASLVCDEDLNNFIGSIIKKNAEASPRMCLMVCKQVMKHIRPLGRLHEAIVEEIILPNLGLKGTAVEILEVGFHYVLEKPHYAIIQNLLHNVKADCRVFEMCVDLALSSDDSEILSHVLRHLEKELECKESEDIIIPGSKVVLSQHEVPKSLRDKFVAFALERYYYTQDDHLKQYCSILFFELFSEDSTPLISVFCKVLEALPCSHKIFIDQSLYWIGNSKYPNGSQLLFYNICVYLAGGYGKDQTKKTLLRVLERIEVLRCWDPNTTKKILFCCSLMAKKLGSRLNTGEVVERVMEIDDGEPISQKDLYDVKKDLEV</sequence>
<gene>
    <name evidence="1" type="ORF">GPU96_08g15070</name>
</gene>
<dbReference type="PANTHER" id="PTHR14418">
    <property type="entry name" value="CONDENSIN COMPLEX SUBUNIT 3-RELATED"/>
    <property type="match status" value="1"/>
</dbReference>
<dbReference type="EMBL" id="CP075154">
    <property type="protein sequence ID" value="UTX43736.1"/>
    <property type="molecule type" value="Genomic_DNA"/>
</dbReference>
<dbReference type="PANTHER" id="PTHR14418:SF5">
    <property type="entry name" value="CONDENSIN COMPLEX SUBUNIT 3"/>
    <property type="match status" value="1"/>
</dbReference>
<dbReference type="InterPro" id="IPR011989">
    <property type="entry name" value="ARM-like"/>
</dbReference>
<dbReference type="Gene3D" id="1.25.10.10">
    <property type="entry name" value="Leucine-rich Repeat Variant"/>
    <property type="match status" value="1"/>
</dbReference>
<dbReference type="Proteomes" id="UP001059546">
    <property type="component" value="Chromosome VIII"/>
</dbReference>
<protein>
    <submittedName>
        <fullName evidence="1">CAPG-like protein</fullName>
    </submittedName>
</protein>
<evidence type="ECO:0000313" key="1">
    <source>
        <dbReference type="EMBL" id="UTX43736.1"/>
    </source>
</evidence>
<organism evidence="1 2">
    <name type="scientific">Encephalitozoon hellem</name>
    <name type="common">Microsporidian parasite</name>
    <dbReference type="NCBI Taxonomy" id="27973"/>
    <lineage>
        <taxon>Eukaryota</taxon>
        <taxon>Fungi</taxon>
        <taxon>Fungi incertae sedis</taxon>
        <taxon>Microsporidia</taxon>
        <taxon>Unikaryonidae</taxon>
        <taxon>Encephalitozoon</taxon>
    </lineage>
</organism>
<dbReference type="AlphaFoldDB" id="A0A9Q9C3Z1"/>
<dbReference type="InterPro" id="IPR027165">
    <property type="entry name" value="CND3"/>
</dbReference>